<feature type="compositionally biased region" description="Basic and acidic residues" evidence="3">
    <location>
        <begin position="283"/>
        <end position="295"/>
    </location>
</feature>
<dbReference type="STRING" id="663331.D4B5K6"/>
<keyword evidence="1 2" id="KW-0103">Bromodomain</keyword>
<dbReference type="Pfam" id="PF17035">
    <property type="entry name" value="BET"/>
    <property type="match status" value="1"/>
</dbReference>
<feature type="compositionally biased region" description="Pro residues" evidence="3">
    <location>
        <begin position="313"/>
        <end position="322"/>
    </location>
</feature>
<dbReference type="InterPro" id="IPR027353">
    <property type="entry name" value="NET_dom"/>
</dbReference>
<dbReference type="InterPro" id="IPR036427">
    <property type="entry name" value="Bromodomain-like_sf"/>
</dbReference>
<dbReference type="Gene3D" id="1.20.920.10">
    <property type="entry name" value="Bromodomain-like"/>
    <property type="match status" value="2"/>
</dbReference>
<dbReference type="PRINTS" id="PR00503">
    <property type="entry name" value="BROMODOMAIN"/>
</dbReference>
<feature type="domain" description="NET" evidence="5">
    <location>
        <begin position="754"/>
        <end position="836"/>
    </location>
</feature>
<sequence>MGTPPNEGTEAISNPLQLDSQSQPEAQADSNTTISKGLPDRAKSDFEQAETPTANGSSQPQLNGHSSISNGVESKQDSSAAHVPSEADLLSPVDQPSNHKTAGVESETAALHLGDGTRSQDVNGQPENRPAVEPTDPDANMDASKEDVKKEDTANADTAMGQDDENDPLFSSTEAPEPAPSSEQAPVSEPAPATEPTSAPPEGQEKGQQDMDHDMGVAPAPVVSQAEPLKTEDHTAPTAGPESREKDKEDHVMEDVPEVAPSSTGEVATTKVSREREDDDDERAAKRTKTEDISSDHPVAGTSALPPSSSGEPAPPATPVTPAPGTTNGVPDLHRDLTKVQVKFLIRTIQSLRRISDGQMFKAPVDIVKLNIPTYYDFVKHPMDLQTMEGKLKSEQYRTLQDVINDFELMVNNSKTFNGPAHVVSLAGDRLYEHFQKHLKKLPNHDAPEITPAEKKSKKAASVPTKTQPPRRETRPPVPAPAPAPPAAVVPAAAPAAPRASNAGSPTFALGPEGLPLIRRDSTTTDGRPKRSIHPPKNRDLPFSMKPKKKKFQQELKFCQEVLNELHKHKYYAHASFFYFPVDPVALNIPSYHNVIKKPMDLQTMQKKLSEGQYENAKEFEADMRLIFKNCYKFNIVGDPVYSAGKTTEATFDAKWSTKDAWLRNHEPASGHQSAGTSEESSEEEENETDDEQEKLTMLQKQIAEMSKQVEAITKKKKTPPASKKLGKSKSKKDVKKGAARTADKKDKKSGGSKVKGEKGGRWVTYEEKSLISNGISSLSENRMQEALAIIQKHVPSLRGVGEDDIELDIDELPNHVLVILLKFVKKHAAPSILEGYEEPSEPEPLPSLPQPKPKKSKPMNKTEQEKQIRSLQSNLSKFKGGAGAAVAATGGPSYEQAPKSESSGDDEDSEESEEE</sequence>
<feature type="region of interest" description="Disordered" evidence="3">
    <location>
        <begin position="711"/>
        <end position="763"/>
    </location>
</feature>
<dbReference type="GO" id="GO:0006338">
    <property type="term" value="P:chromatin remodeling"/>
    <property type="evidence" value="ECO:0007669"/>
    <property type="project" value="TreeGrafter"/>
</dbReference>
<dbReference type="EMBL" id="ABSU01000042">
    <property type="protein sequence ID" value="EFE29404.1"/>
    <property type="molecule type" value="Genomic_DNA"/>
</dbReference>
<dbReference type="InterPro" id="IPR050935">
    <property type="entry name" value="Bromo_chromatin_reader"/>
</dbReference>
<gene>
    <name evidence="6" type="ORF">ARB_03746</name>
</gene>
<dbReference type="Proteomes" id="UP000008866">
    <property type="component" value="Unassembled WGS sequence"/>
</dbReference>
<dbReference type="GO" id="GO:0006355">
    <property type="term" value="P:regulation of DNA-templated transcription"/>
    <property type="evidence" value="ECO:0007669"/>
    <property type="project" value="TreeGrafter"/>
</dbReference>
<dbReference type="PROSITE" id="PS00633">
    <property type="entry name" value="BROMODOMAIN_1"/>
    <property type="match status" value="1"/>
</dbReference>
<feature type="compositionally biased region" description="Basic and acidic residues" evidence="3">
    <location>
        <begin position="518"/>
        <end position="529"/>
    </location>
</feature>
<dbReference type="AlphaFoldDB" id="D4B5K6"/>
<accession>D4B5K6</accession>
<dbReference type="RefSeq" id="XP_003010044.1">
    <property type="nucleotide sequence ID" value="XM_003009998.1"/>
</dbReference>
<dbReference type="eggNOG" id="KOG1474">
    <property type="taxonomic scope" value="Eukaryota"/>
</dbReference>
<evidence type="ECO:0000313" key="7">
    <source>
        <dbReference type="Proteomes" id="UP000008866"/>
    </source>
</evidence>
<dbReference type="KEGG" id="abe:ARB_03746"/>
<feature type="compositionally biased region" description="Basic and acidic residues" evidence="3">
    <location>
        <begin position="242"/>
        <end position="254"/>
    </location>
</feature>
<feature type="domain" description="Bromo" evidence="4">
    <location>
        <begin position="353"/>
        <end position="425"/>
    </location>
</feature>
<feature type="compositionally biased region" description="Basic residues" evidence="3">
    <location>
        <begin position="715"/>
        <end position="739"/>
    </location>
</feature>
<feature type="compositionally biased region" description="Acidic residues" evidence="3">
    <location>
        <begin position="904"/>
        <end position="916"/>
    </location>
</feature>
<evidence type="ECO:0000256" key="3">
    <source>
        <dbReference type="SAM" id="MobiDB-lite"/>
    </source>
</evidence>
<feature type="compositionally biased region" description="Polar residues" evidence="3">
    <location>
        <begin position="261"/>
        <end position="271"/>
    </location>
</feature>
<dbReference type="PANTHER" id="PTHR22880">
    <property type="entry name" value="FALZ-RELATED BROMODOMAIN-CONTAINING PROTEINS"/>
    <property type="match status" value="1"/>
</dbReference>
<name>D4B5K6_ARTBC</name>
<feature type="compositionally biased region" description="Low complexity" evidence="3">
    <location>
        <begin position="303"/>
        <end position="312"/>
    </location>
</feature>
<dbReference type="PROSITE" id="PS50014">
    <property type="entry name" value="BROMODOMAIN_2"/>
    <property type="match status" value="2"/>
</dbReference>
<dbReference type="GO" id="GO:0000785">
    <property type="term" value="C:chromatin"/>
    <property type="evidence" value="ECO:0007669"/>
    <property type="project" value="TreeGrafter"/>
</dbReference>
<dbReference type="InterPro" id="IPR018359">
    <property type="entry name" value="Bromodomain_CS"/>
</dbReference>
<reference evidence="7" key="1">
    <citation type="journal article" date="2011" name="Genome Biol.">
        <title>Comparative and functional genomics provide insights into the pathogenicity of dermatophytic fungi.</title>
        <authorList>
            <person name="Burmester A."/>
            <person name="Shelest E."/>
            <person name="Gloeckner G."/>
            <person name="Heddergott C."/>
            <person name="Schindler S."/>
            <person name="Staib P."/>
            <person name="Heidel A."/>
            <person name="Felder M."/>
            <person name="Petzold A."/>
            <person name="Szafranski K."/>
            <person name="Feuermann M."/>
            <person name="Pedruzzi I."/>
            <person name="Priebe S."/>
            <person name="Groth M."/>
            <person name="Winkler R."/>
            <person name="Li W."/>
            <person name="Kniemeyer O."/>
            <person name="Schroeckh V."/>
            <person name="Hertweck C."/>
            <person name="Hube B."/>
            <person name="White T.C."/>
            <person name="Platzer M."/>
            <person name="Guthke R."/>
            <person name="Heitman J."/>
            <person name="Woestemeyer J."/>
            <person name="Zipfel P.F."/>
            <person name="Monod M."/>
            <person name="Brakhage A.A."/>
        </authorList>
    </citation>
    <scope>NUCLEOTIDE SEQUENCE [LARGE SCALE GENOMIC DNA]</scope>
    <source>
        <strain evidence="7">ATCC MYA-4681 / CBS 112371</strain>
    </source>
</reference>
<feature type="compositionally biased region" description="Low complexity" evidence="3">
    <location>
        <begin position="171"/>
        <end position="202"/>
    </location>
</feature>
<feature type="compositionally biased region" description="Low complexity" evidence="3">
    <location>
        <begin position="489"/>
        <end position="498"/>
    </location>
</feature>
<feature type="region of interest" description="Disordered" evidence="3">
    <location>
        <begin position="442"/>
        <end position="544"/>
    </location>
</feature>
<dbReference type="SMART" id="SM00297">
    <property type="entry name" value="BROMO"/>
    <property type="match status" value="2"/>
</dbReference>
<evidence type="ECO:0000259" key="4">
    <source>
        <dbReference type="PROSITE" id="PS50014"/>
    </source>
</evidence>
<dbReference type="Pfam" id="PF00439">
    <property type="entry name" value="Bromodomain"/>
    <property type="match status" value="2"/>
</dbReference>
<feature type="region of interest" description="Disordered" evidence="3">
    <location>
        <begin position="666"/>
        <end position="694"/>
    </location>
</feature>
<dbReference type="GO" id="GO:0005634">
    <property type="term" value="C:nucleus"/>
    <property type="evidence" value="ECO:0007669"/>
    <property type="project" value="TreeGrafter"/>
</dbReference>
<dbReference type="InterPro" id="IPR001487">
    <property type="entry name" value="Bromodomain"/>
</dbReference>
<feature type="compositionally biased region" description="Polar residues" evidence="3">
    <location>
        <begin position="11"/>
        <end position="35"/>
    </location>
</feature>
<proteinExistence type="predicted"/>
<evidence type="ECO:0000256" key="2">
    <source>
        <dbReference type="PROSITE-ProRule" id="PRU00035"/>
    </source>
</evidence>
<feature type="compositionally biased region" description="Basic and acidic residues" evidence="3">
    <location>
        <begin position="203"/>
        <end position="215"/>
    </location>
</feature>
<organism evidence="6 7">
    <name type="scientific">Arthroderma benhamiae (strain ATCC MYA-4681 / CBS 112371)</name>
    <name type="common">Trichophyton mentagrophytes</name>
    <dbReference type="NCBI Taxonomy" id="663331"/>
    <lineage>
        <taxon>Eukaryota</taxon>
        <taxon>Fungi</taxon>
        <taxon>Dikarya</taxon>
        <taxon>Ascomycota</taxon>
        <taxon>Pezizomycotina</taxon>
        <taxon>Eurotiomycetes</taxon>
        <taxon>Eurotiomycetidae</taxon>
        <taxon>Onygenales</taxon>
        <taxon>Arthrodermataceae</taxon>
        <taxon>Trichophyton</taxon>
    </lineage>
</organism>
<feature type="region of interest" description="Disordered" evidence="3">
    <location>
        <begin position="836"/>
        <end position="916"/>
    </location>
</feature>
<evidence type="ECO:0000313" key="6">
    <source>
        <dbReference type="EMBL" id="EFE29404.1"/>
    </source>
</evidence>
<feature type="compositionally biased region" description="Pro residues" evidence="3">
    <location>
        <begin position="476"/>
        <end position="488"/>
    </location>
</feature>
<feature type="compositionally biased region" description="Basic and acidic residues" evidence="3">
    <location>
        <begin position="742"/>
        <end position="763"/>
    </location>
</feature>
<feature type="compositionally biased region" description="Polar residues" evidence="3">
    <location>
        <begin position="50"/>
        <end position="79"/>
    </location>
</feature>
<feature type="compositionally biased region" description="Pro residues" evidence="3">
    <location>
        <begin position="843"/>
        <end position="852"/>
    </location>
</feature>
<dbReference type="PANTHER" id="PTHR22880:SF225">
    <property type="entry name" value="BROMODOMAIN-CONTAINING PROTEIN BET-1-RELATED"/>
    <property type="match status" value="1"/>
</dbReference>
<dbReference type="Gene3D" id="1.20.1270.220">
    <property type="match status" value="1"/>
</dbReference>
<comment type="caution">
    <text evidence="6">The sequence shown here is derived from an EMBL/GenBank/DDBJ whole genome shotgun (WGS) entry which is preliminary data.</text>
</comment>
<feature type="compositionally biased region" description="Polar residues" evidence="3">
    <location>
        <begin position="117"/>
        <end position="126"/>
    </location>
</feature>
<feature type="compositionally biased region" description="Acidic residues" evidence="3">
    <location>
        <begin position="680"/>
        <end position="693"/>
    </location>
</feature>
<dbReference type="OMA" id="KMNIPHY"/>
<feature type="compositionally biased region" description="Basic and acidic residues" evidence="3">
    <location>
        <begin position="443"/>
        <end position="455"/>
    </location>
</feature>
<evidence type="ECO:0000256" key="1">
    <source>
        <dbReference type="ARBA" id="ARBA00023117"/>
    </source>
</evidence>
<feature type="domain" description="Bromo" evidence="4">
    <location>
        <begin position="570"/>
        <end position="642"/>
    </location>
</feature>
<protein>
    <submittedName>
        <fullName evidence="6">Transcription regulator BDF1, putative</fullName>
    </submittedName>
</protein>
<feature type="compositionally biased region" description="Basic and acidic residues" evidence="3">
    <location>
        <begin position="143"/>
        <end position="153"/>
    </location>
</feature>
<dbReference type="InterPro" id="IPR038336">
    <property type="entry name" value="NET_sf"/>
</dbReference>
<evidence type="ECO:0000259" key="5">
    <source>
        <dbReference type="PROSITE" id="PS51525"/>
    </source>
</evidence>
<keyword evidence="7" id="KW-1185">Reference proteome</keyword>
<dbReference type="GeneID" id="9525627"/>
<dbReference type="SUPFAM" id="SSF47370">
    <property type="entry name" value="Bromodomain"/>
    <property type="match status" value="2"/>
</dbReference>
<dbReference type="PROSITE" id="PS51525">
    <property type="entry name" value="NET"/>
    <property type="match status" value="1"/>
</dbReference>
<dbReference type="CDD" id="cd05499">
    <property type="entry name" value="Bromo_BDF1_2_II"/>
    <property type="match status" value="1"/>
</dbReference>
<feature type="region of interest" description="Disordered" evidence="3">
    <location>
        <begin position="1"/>
        <end position="333"/>
    </location>
</feature>
<dbReference type="HOGENOM" id="CLU_001499_2_1_1"/>